<name>H7FN93_FLAFP</name>
<dbReference type="AlphaFoldDB" id="H7FN93"/>
<dbReference type="Proteomes" id="UP000005566">
    <property type="component" value="Unassembled WGS sequence"/>
</dbReference>
<comment type="caution">
    <text evidence="1">The sequence shown here is derived from an EMBL/GenBank/DDBJ whole genome shotgun (WGS) entry which is preliminary data.</text>
</comment>
<organism evidence="1 2">
    <name type="scientific">Flavobacterium frigoris (strain PS1)</name>
    <dbReference type="NCBI Taxonomy" id="1086011"/>
    <lineage>
        <taxon>Bacteria</taxon>
        <taxon>Pseudomonadati</taxon>
        <taxon>Bacteroidota</taxon>
        <taxon>Flavobacteriia</taxon>
        <taxon>Flavobacteriales</taxon>
        <taxon>Flavobacteriaceae</taxon>
        <taxon>Flavobacterium</taxon>
    </lineage>
</organism>
<keyword evidence="2" id="KW-1185">Reference proteome</keyword>
<accession>H7FN93</accession>
<dbReference type="EMBL" id="AHKF01000010">
    <property type="protein sequence ID" value="EIA09882.1"/>
    <property type="molecule type" value="Genomic_DNA"/>
</dbReference>
<evidence type="ECO:0000313" key="2">
    <source>
        <dbReference type="Proteomes" id="UP000005566"/>
    </source>
</evidence>
<sequence length="136" mass="15729">MKNILFAGILVFSFSLFGQNNKDVSYLKIKQNSCIKKKGDFLTFKEVLSDSRCPVGVNCVWAGEIKVVITVYLDKKIIKEETLTISETDSQKNIAWFSQYLRADNRNIQNIEVFPYPKEGVKIKSKNYYIRIAYVK</sequence>
<gene>
    <name evidence="1" type="ORF">HJ01_00564</name>
</gene>
<dbReference type="RefSeq" id="WP_007136741.1">
    <property type="nucleotide sequence ID" value="NZ_AHKF01000010.1"/>
</dbReference>
<protein>
    <submittedName>
        <fullName evidence="1">Uncharacterized protein</fullName>
    </submittedName>
</protein>
<reference evidence="1 2" key="1">
    <citation type="journal article" date="2014" name="Acta Crystallogr. D">
        <title>Structure-based characterization and antifreeze properties of a hyperactive ice-binding protein from the Antarctic bacterium Flavobacterium frigoris PS1.</title>
        <authorList>
            <person name="Do H."/>
            <person name="Kim S.J."/>
            <person name="Kim H.J."/>
            <person name="Lee J.H."/>
        </authorList>
    </citation>
    <scope>NUCLEOTIDE SEQUENCE [LARGE SCALE GENOMIC DNA]</scope>
    <source>
        <strain evidence="1 2">PS1</strain>
    </source>
</reference>
<dbReference type="PATRIC" id="fig|1086011.3.peg.553"/>
<dbReference type="OrthoDB" id="163809at2"/>
<dbReference type="eggNOG" id="ENOG5033BNR">
    <property type="taxonomic scope" value="Bacteria"/>
</dbReference>
<dbReference type="STRING" id="1086011.HJ01_00564"/>
<proteinExistence type="predicted"/>
<evidence type="ECO:0000313" key="1">
    <source>
        <dbReference type="EMBL" id="EIA09882.1"/>
    </source>
</evidence>